<organism evidence="1">
    <name type="scientific">hydrothermal vent metagenome</name>
    <dbReference type="NCBI Taxonomy" id="652676"/>
    <lineage>
        <taxon>unclassified sequences</taxon>
        <taxon>metagenomes</taxon>
        <taxon>ecological metagenomes</taxon>
    </lineage>
</organism>
<name>A0A3B1E3D6_9ZZZZ</name>
<reference evidence="1" key="1">
    <citation type="submission" date="2018-06" db="EMBL/GenBank/DDBJ databases">
        <authorList>
            <person name="Zhirakovskaya E."/>
        </authorList>
    </citation>
    <scope>NUCLEOTIDE SEQUENCE</scope>
</reference>
<proteinExistence type="predicted"/>
<gene>
    <name evidence="1" type="ORF">MNBD_PLANCTO02-2965</name>
</gene>
<sequence>MNTPLFLWVGIEIAISFRYNATRRSRQVTLPALTAGINIDEWI</sequence>
<accession>A0A3B1E3D6</accession>
<protein>
    <submittedName>
        <fullName evidence="1">Uncharacterized protein</fullName>
    </submittedName>
</protein>
<dbReference type="AlphaFoldDB" id="A0A3B1E3D6"/>
<evidence type="ECO:0000313" key="1">
    <source>
        <dbReference type="EMBL" id="VAX40135.1"/>
    </source>
</evidence>
<dbReference type="EMBL" id="UOGL01000403">
    <property type="protein sequence ID" value="VAX40135.1"/>
    <property type="molecule type" value="Genomic_DNA"/>
</dbReference>